<evidence type="ECO:0000256" key="10">
    <source>
        <dbReference type="PIRNR" id="PIRNR006291"/>
    </source>
</evidence>
<dbReference type="GO" id="GO:0015627">
    <property type="term" value="C:type II protein secretion system complex"/>
    <property type="evidence" value="ECO:0007669"/>
    <property type="project" value="InterPro"/>
</dbReference>
<evidence type="ECO:0000256" key="9">
    <source>
        <dbReference type="ARBA" id="ARBA00023136"/>
    </source>
</evidence>
<feature type="transmembrane region" description="Helical" evidence="11">
    <location>
        <begin position="20"/>
        <end position="38"/>
    </location>
</feature>
<sequence length="167" mass="18975">MISKLSQTIGLDTIKPRERVAFVIGGVAILLAILRFLVIEPLHNEVQFLTTRVLEQKADLHWMQQSAREIIRLRENATAEKDSSHEQSLLIIVDTSAKKAGISPSIKRIEPAGEESVRVWIEEATFNNLLRWLGDLRIKGIYSRNITISRRKTPGRVNAQVTLGWLR</sequence>
<evidence type="ECO:0000313" key="13">
    <source>
        <dbReference type="EMBL" id="VFK46969.1"/>
    </source>
</evidence>
<comment type="subcellular location">
    <subcellularLocation>
        <location evidence="1">Cell inner membrane</location>
        <topology evidence="1">Single-pass membrane protein</topology>
    </subcellularLocation>
</comment>
<keyword evidence="9 10" id="KW-0472">Membrane</keyword>
<evidence type="ECO:0000256" key="7">
    <source>
        <dbReference type="ARBA" id="ARBA00022927"/>
    </source>
</evidence>
<keyword evidence="6 11" id="KW-0812">Transmembrane</keyword>
<keyword evidence="8 11" id="KW-1133">Transmembrane helix</keyword>
<evidence type="ECO:0000256" key="4">
    <source>
        <dbReference type="ARBA" id="ARBA00022475"/>
    </source>
</evidence>
<evidence type="ECO:0000256" key="3">
    <source>
        <dbReference type="ARBA" id="ARBA00022448"/>
    </source>
</evidence>
<keyword evidence="4 10" id="KW-1003">Cell membrane</keyword>
<evidence type="ECO:0000313" key="14">
    <source>
        <dbReference type="EMBL" id="VFK79937.1"/>
    </source>
</evidence>
<evidence type="ECO:0000256" key="2">
    <source>
        <dbReference type="ARBA" id="ARBA00010637"/>
    </source>
</evidence>
<keyword evidence="5 10" id="KW-0997">Cell inner membrane</keyword>
<evidence type="ECO:0000256" key="11">
    <source>
        <dbReference type="SAM" id="Phobius"/>
    </source>
</evidence>
<dbReference type="EMBL" id="CAADFR010000088">
    <property type="protein sequence ID" value="VFK41251.1"/>
    <property type="molecule type" value="Genomic_DNA"/>
</dbReference>
<organism evidence="13">
    <name type="scientific">Candidatus Kentrum sp. SD</name>
    <dbReference type="NCBI Taxonomy" id="2126332"/>
    <lineage>
        <taxon>Bacteria</taxon>
        <taxon>Pseudomonadati</taxon>
        <taxon>Pseudomonadota</taxon>
        <taxon>Gammaproteobacteria</taxon>
        <taxon>Candidatus Kentrum</taxon>
    </lineage>
</organism>
<dbReference type="Pfam" id="PF04612">
    <property type="entry name" value="T2SSM"/>
    <property type="match status" value="1"/>
</dbReference>
<dbReference type="InterPro" id="IPR007690">
    <property type="entry name" value="T2SS_GspM"/>
</dbReference>
<dbReference type="GO" id="GO:0015628">
    <property type="term" value="P:protein secretion by the type II secretion system"/>
    <property type="evidence" value="ECO:0007669"/>
    <property type="project" value="InterPro"/>
</dbReference>
<gene>
    <name evidence="14" type="ORF">BECKSD772D_GA0070982_10757</name>
    <name evidence="13" type="ORF">BECKSD772E_GA0070983_10853</name>
    <name evidence="12" type="ORF">BECKSD772F_GA0070984_10883</name>
</gene>
<dbReference type="GO" id="GO:0005886">
    <property type="term" value="C:plasma membrane"/>
    <property type="evidence" value="ECO:0007669"/>
    <property type="project" value="UniProtKB-SubCell"/>
</dbReference>
<dbReference type="EMBL" id="CAADHB010000075">
    <property type="protein sequence ID" value="VFK79937.1"/>
    <property type="molecule type" value="Genomic_DNA"/>
</dbReference>
<evidence type="ECO:0000256" key="6">
    <source>
        <dbReference type="ARBA" id="ARBA00022692"/>
    </source>
</evidence>
<proteinExistence type="inferred from homology"/>
<dbReference type="EMBL" id="CAADFU010000085">
    <property type="protein sequence ID" value="VFK46969.1"/>
    <property type="molecule type" value="Genomic_DNA"/>
</dbReference>
<evidence type="ECO:0000313" key="12">
    <source>
        <dbReference type="EMBL" id="VFK41251.1"/>
    </source>
</evidence>
<dbReference type="SUPFAM" id="SSF103054">
    <property type="entry name" value="General secretion pathway protein M, EpsM"/>
    <property type="match status" value="1"/>
</dbReference>
<comment type="similarity">
    <text evidence="2 10">Belongs to the GSP M family.</text>
</comment>
<protein>
    <recommendedName>
        <fullName evidence="10">Type II secretion system protein M</fullName>
        <shortName evidence="10">T2SS protein M</shortName>
    </recommendedName>
    <alternativeName>
        <fullName evidence="10">General secretion pathway protein M</fullName>
    </alternativeName>
</protein>
<dbReference type="PIRSF" id="PIRSF006291">
    <property type="entry name" value="GspM"/>
    <property type="match status" value="1"/>
</dbReference>
<evidence type="ECO:0000256" key="1">
    <source>
        <dbReference type="ARBA" id="ARBA00004377"/>
    </source>
</evidence>
<evidence type="ECO:0000256" key="8">
    <source>
        <dbReference type="ARBA" id="ARBA00022989"/>
    </source>
</evidence>
<dbReference type="Gene3D" id="3.30.1360.100">
    <property type="entry name" value="General secretion pathway protein M, EpsM"/>
    <property type="match status" value="1"/>
</dbReference>
<dbReference type="AlphaFoldDB" id="A0A450YZM1"/>
<accession>A0A450YZM1</accession>
<dbReference type="InterPro" id="IPR023229">
    <property type="entry name" value="T2SS_M_periplasmic_sf"/>
</dbReference>
<name>A0A450YZM1_9GAMM</name>
<keyword evidence="3 10" id="KW-0813">Transport</keyword>
<comment type="function">
    <text evidence="10">Inner membrane component of the type II secretion system required for the energy-dependent secretion of extracellular factors such as proteases and toxins from the periplasm.</text>
</comment>
<keyword evidence="7 10" id="KW-0653">Protein transport</keyword>
<reference evidence="13" key="1">
    <citation type="submission" date="2019-02" db="EMBL/GenBank/DDBJ databases">
        <authorList>
            <person name="Gruber-Vodicka R. H."/>
            <person name="Seah K. B. B."/>
        </authorList>
    </citation>
    <scope>NUCLEOTIDE SEQUENCE</scope>
    <source>
        <strain evidence="14">BECK_S127</strain>
        <strain evidence="13">BECK_S1320</strain>
        <strain evidence="12">BECK_S1321</strain>
    </source>
</reference>
<evidence type="ECO:0000256" key="5">
    <source>
        <dbReference type="ARBA" id="ARBA00022519"/>
    </source>
</evidence>